<protein>
    <submittedName>
        <fullName evidence="1">Uncharacterized protein</fullName>
    </submittedName>
</protein>
<sequence>MEFLENSPAVLCKLISAHHISGTQFCDFDGTTYDPVTASLLAIEHFKKNDEKALALESLAAILPSLESFNPNLALKGSALNAYAILAKALPNYAITSFSADELAANILLKWQKSQPFDGPRNNNPAYLLARSGNYNIVNDLIQAGLETDTQLLTRSVISSIPTKATTKGMTKAMADDFIEYAMGELSKLCLNLRIDANLPINGKNLFDILLEEGHFDLHQSLLGGVLQSKIEQSVVEHHEVLAAIQASQPDIATKLRINRHL</sequence>
<organism evidence="1 2">
    <name type="scientific">Aeromonas caviae</name>
    <name type="common">Aeromonas punctata</name>
    <dbReference type="NCBI Taxonomy" id="648"/>
    <lineage>
        <taxon>Bacteria</taxon>
        <taxon>Pseudomonadati</taxon>
        <taxon>Pseudomonadota</taxon>
        <taxon>Gammaproteobacteria</taxon>
        <taxon>Aeromonadales</taxon>
        <taxon>Aeromonadaceae</taxon>
        <taxon>Aeromonas</taxon>
    </lineage>
</organism>
<name>A0AAJ5ZEN6_AERCA</name>
<geneLocation type="plasmid" evidence="1 2">
    <name>pAC1520</name>
</geneLocation>
<evidence type="ECO:0000313" key="2">
    <source>
        <dbReference type="Proteomes" id="UP001218423"/>
    </source>
</evidence>
<dbReference type="AlphaFoldDB" id="A0AAJ5ZEN6"/>
<accession>A0AAJ5ZEN6</accession>
<reference evidence="1" key="1">
    <citation type="submission" date="2023-03" db="EMBL/GenBank/DDBJ databases">
        <title>Aeromonas caviae strain AC1520.</title>
        <authorList>
            <person name="Xie T."/>
            <person name="Zhang Q."/>
            <person name="Deng J."/>
            <person name="Li X."/>
        </authorList>
    </citation>
    <scope>NUCLEOTIDE SEQUENCE</scope>
    <source>
        <strain evidence="1">AC1520</strain>
        <plasmid evidence="1">pAC1520</plasmid>
    </source>
</reference>
<gene>
    <name evidence="1" type="ORF">P5S46_22310</name>
</gene>
<keyword evidence="1" id="KW-0614">Plasmid</keyword>
<proteinExistence type="predicted"/>
<dbReference type="EMBL" id="CP120943">
    <property type="protein sequence ID" value="WFG00231.1"/>
    <property type="molecule type" value="Genomic_DNA"/>
</dbReference>
<dbReference type="Proteomes" id="UP001218423">
    <property type="component" value="Plasmid pAC1520"/>
</dbReference>
<dbReference type="RefSeq" id="WP_128344398.1">
    <property type="nucleotide sequence ID" value="NZ_CAWOMG010000210.1"/>
</dbReference>
<evidence type="ECO:0000313" key="1">
    <source>
        <dbReference type="EMBL" id="WFG00231.1"/>
    </source>
</evidence>